<dbReference type="EMBL" id="KB320859">
    <property type="protein sequence ID" value="ELW61710.1"/>
    <property type="molecule type" value="Genomic_DNA"/>
</dbReference>
<name>L9KFN4_TUPCH</name>
<dbReference type="GO" id="GO:0030335">
    <property type="term" value="P:positive regulation of cell migration"/>
    <property type="evidence" value="ECO:0007669"/>
    <property type="project" value="TreeGrafter"/>
</dbReference>
<evidence type="ECO:0000256" key="3">
    <source>
        <dbReference type="ARBA" id="ARBA00022500"/>
    </source>
</evidence>
<keyword evidence="3 9" id="KW-0145">Chemotaxis</keyword>
<dbReference type="InParanoid" id="L9KFN4"/>
<accession>L9KFN4</accession>
<dbReference type="CDD" id="cd00272">
    <property type="entry name" value="Chemokine_CC"/>
    <property type="match status" value="1"/>
</dbReference>
<reference evidence="12" key="2">
    <citation type="journal article" date="2013" name="Nat. Commun.">
        <title>Genome of the Chinese tree shrew.</title>
        <authorList>
            <person name="Fan Y."/>
            <person name="Huang Z.Y."/>
            <person name="Cao C.C."/>
            <person name="Chen C.S."/>
            <person name="Chen Y.X."/>
            <person name="Fan D.D."/>
            <person name="He J."/>
            <person name="Hou H.L."/>
            <person name="Hu L."/>
            <person name="Hu X.T."/>
            <person name="Jiang X.T."/>
            <person name="Lai R."/>
            <person name="Lang Y.S."/>
            <person name="Liang B."/>
            <person name="Liao S.G."/>
            <person name="Mu D."/>
            <person name="Ma Y.Y."/>
            <person name="Niu Y.Y."/>
            <person name="Sun X.Q."/>
            <person name="Xia J.Q."/>
            <person name="Xiao J."/>
            <person name="Xiong Z.Q."/>
            <person name="Xu L."/>
            <person name="Yang L."/>
            <person name="Zhang Y."/>
            <person name="Zhao W."/>
            <person name="Zhao X.D."/>
            <person name="Zheng Y.T."/>
            <person name="Zhou J.M."/>
            <person name="Zhu Y.B."/>
            <person name="Zhang G.J."/>
            <person name="Wang J."/>
            <person name="Yao Y.G."/>
        </authorList>
    </citation>
    <scope>NUCLEOTIDE SEQUENCE [LARGE SCALE GENOMIC DNA]</scope>
</reference>
<evidence type="ECO:0000256" key="9">
    <source>
        <dbReference type="RuleBase" id="RU361150"/>
    </source>
</evidence>
<dbReference type="Pfam" id="PF00048">
    <property type="entry name" value="IL8"/>
    <property type="match status" value="2"/>
</dbReference>
<keyword evidence="12" id="KW-1185">Reference proteome</keyword>
<feature type="signal peptide" evidence="9">
    <location>
        <begin position="1"/>
        <end position="23"/>
    </location>
</feature>
<evidence type="ECO:0000256" key="6">
    <source>
        <dbReference type="ARBA" id="ARBA00022729"/>
    </source>
</evidence>
<dbReference type="GO" id="GO:0070098">
    <property type="term" value="P:chemokine-mediated signaling pathway"/>
    <property type="evidence" value="ECO:0007669"/>
    <property type="project" value="TreeGrafter"/>
</dbReference>
<dbReference type="GO" id="GO:0061844">
    <property type="term" value="P:antimicrobial humoral immune response mediated by antimicrobial peptide"/>
    <property type="evidence" value="ECO:0007669"/>
    <property type="project" value="TreeGrafter"/>
</dbReference>
<dbReference type="GO" id="GO:0048245">
    <property type="term" value="P:eosinophil chemotaxis"/>
    <property type="evidence" value="ECO:0007669"/>
    <property type="project" value="TreeGrafter"/>
</dbReference>
<dbReference type="GO" id="GO:0008009">
    <property type="term" value="F:chemokine activity"/>
    <property type="evidence" value="ECO:0007669"/>
    <property type="project" value="InterPro"/>
</dbReference>
<comment type="subcellular location">
    <subcellularLocation>
        <location evidence="1 9">Secreted</location>
    </subcellularLocation>
</comment>
<dbReference type="GO" id="GO:0006954">
    <property type="term" value="P:inflammatory response"/>
    <property type="evidence" value="ECO:0007669"/>
    <property type="project" value="UniProtKB-KW"/>
</dbReference>
<evidence type="ECO:0000256" key="2">
    <source>
        <dbReference type="ARBA" id="ARBA00010868"/>
    </source>
</evidence>
<reference evidence="12" key="1">
    <citation type="submission" date="2012-07" db="EMBL/GenBank/DDBJ databases">
        <title>Genome of the Chinese tree shrew, a rising model animal genetically related to primates.</title>
        <authorList>
            <person name="Zhang G."/>
            <person name="Fan Y."/>
            <person name="Yao Y."/>
            <person name="Huang Z."/>
        </authorList>
    </citation>
    <scope>NUCLEOTIDE SEQUENCE [LARGE SCALE GENOMIC DNA]</scope>
</reference>
<dbReference type="InterPro" id="IPR039809">
    <property type="entry name" value="Chemokine_b/g/d"/>
</dbReference>
<dbReference type="Proteomes" id="UP000011518">
    <property type="component" value="Unassembled WGS sequence"/>
</dbReference>
<feature type="domain" description="Chemokine interleukin-8-like" evidence="10">
    <location>
        <begin position="29"/>
        <end position="104"/>
    </location>
</feature>
<keyword evidence="7" id="KW-1015">Disulfide bond</keyword>
<evidence type="ECO:0000256" key="7">
    <source>
        <dbReference type="ARBA" id="ARBA00023157"/>
    </source>
</evidence>
<evidence type="ECO:0000313" key="11">
    <source>
        <dbReference type="EMBL" id="ELW61710.1"/>
    </source>
</evidence>
<feature type="chain" id="PRO_5005139348" description="C-C motif chemokine" evidence="9">
    <location>
        <begin position="24"/>
        <end position="113"/>
    </location>
</feature>
<dbReference type="InterPro" id="IPR000827">
    <property type="entry name" value="Chemokine_CC_CS"/>
</dbReference>
<dbReference type="PANTHER" id="PTHR12015">
    <property type="entry name" value="SMALL INDUCIBLE CYTOKINE A"/>
    <property type="match status" value="1"/>
</dbReference>
<gene>
    <name evidence="11" type="ORF">TREES_T100005510</name>
</gene>
<dbReference type="GO" id="GO:0048020">
    <property type="term" value="F:CCR chemokine receptor binding"/>
    <property type="evidence" value="ECO:0007669"/>
    <property type="project" value="TreeGrafter"/>
</dbReference>
<comment type="similarity">
    <text evidence="2 9">Belongs to the intercrine beta (chemokine CC) family.</text>
</comment>
<proteinExistence type="inferred from homology"/>
<dbReference type="GO" id="GO:0005615">
    <property type="term" value="C:extracellular space"/>
    <property type="evidence" value="ECO:0007669"/>
    <property type="project" value="UniProtKB-KW"/>
</dbReference>
<keyword evidence="6 9" id="KW-0732">Signal</keyword>
<dbReference type="InterPro" id="IPR036048">
    <property type="entry name" value="Interleukin_8-like_sf"/>
</dbReference>
<keyword evidence="8" id="KW-0395">Inflammatory response</keyword>
<dbReference type="STRING" id="246437.L9KFN4"/>
<keyword evidence="4 9" id="KW-0202">Cytokine</keyword>
<dbReference type="AlphaFoldDB" id="L9KFN4"/>
<dbReference type="PANTHER" id="PTHR12015:SF147">
    <property type="entry name" value="C-C MOTIF CHEMOKINE 13"/>
    <property type="match status" value="1"/>
</dbReference>
<sequence length="113" mass="12589">MKISAAILCLLLTAISFSSQVFAEPAFIPTSCCFNVASRKISIQKLESYRQVSGSKCPRKAVIFKTKLGKEICADPQESFKTKLAKEVCADPKEKWVKDSMKNLDQKTQTLKP</sequence>
<evidence type="ECO:0000256" key="4">
    <source>
        <dbReference type="ARBA" id="ARBA00022514"/>
    </source>
</evidence>
<evidence type="ECO:0000256" key="1">
    <source>
        <dbReference type="ARBA" id="ARBA00004613"/>
    </source>
</evidence>
<dbReference type="SMART" id="SM00199">
    <property type="entry name" value="SCY"/>
    <property type="match status" value="1"/>
</dbReference>
<evidence type="ECO:0000259" key="10">
    <source>
        <dbReference type="SMART" id="SM00199"/>
    </source>
</evidence>
<keyword evidence="5 9" id="KW-0964">Secreted</keyword>
<evidence type="ECO:0000313" key="12">
    <source>
        <dbReference type="Proteomes" id="UP000011518"/>
    </source>
</evidence>
<dbReference type="PROSITE" id="PS00472">
    <property type="entry name" value="SMALL_CYTOKINES_CC"/>
    <property type="match status" value="1"/>
</dbReference>
<protein>
    <recommendedName>
        <fullName evidence="9">C-C motif chemokine</fullName>
    </recommendedName>
</protein>
<evidence type="ECO:0000256" key="5">
    <source>
        <dbReference type="ARBA" id="ARBA00022525"/>
    </source>
</evidence>
<evidence type="ECO:0000256" key="8">
    <source>
        <dbReference type="ARBA" id="ARBA00023198"/>
    </source>
</evidence>
<dbReference type="InterPro" id="IPR001811">
    <property type="entry name" value="Chemokine_IL8-like_dom"/>
</dbReference>
<dbReference type="Gene3D" id="2.40.50.40">
    <property type="match status" value="2"/>
</dbReference>
<organism evidence="11 12">
    <name type="scientific">Tupaia chinensis</name>
    <name type="common">Chinese tree shrew</name>
    <name type="synonym">Tupaia belangeri chinensis</name>
    <dbReference type="NCBI Taxonomy" id="246437"/>
    <lineage>
        <taxon>Eukaryota</taxon>
        <taxon>Metazoa</taxon>
        <taxon>Chordata</taxon>
        <taxon>Craniata</taxon>
        <taxon>Vertebrata</taxon>
        <taxon>Euteleostomi</taxon>
        <taxon>Mammalia</taxon>
        <taxon>Eutheria</taxon>
        <taxon>Euarchontoglires</taxon>
        <taxon>Scandentia</taxon>
        <taxon>Tupaiidae</taxon>
        <taxon>Tupaia</taxon>
    </lineage>
</organism>
<dbReference type="SUPFAM" id="SSF54117">
    <property type="entry name" value="Interleukin 8-like chemokines"/>
    <property type="match status" value="2"/>
</dbReference>